<accession>A0ABR4PLH2</accession>
<reference evidence="1 2" key="1">
    <citation type="submission" date="2024-06" db="EMBL/GenBank/DDBJ databases">
        <title>Complete genome of Phlyctema vagabunda strain 19-DSS-EL-015.</title>
        <authorList>
            <person name="Fiorenzani C."/>
        </authorList>
    </citation>
    <scope>NUCLEOTIDE SEQUENCE [LARGE SCALE GENOMIC DNA]</scope>
    <source>
        <strain evidence="1 2">19-DSS-EL-015</strain>
    </source>
</reference>
<comment type="caution">
    <text evidence="1">The sequence shown here is derived from an EMBL/GenBank/DDBJ whole genome shotgun (WGS) entry which is preliminary data.</text>
</comment>
<proteinExistence type="predicted"/>
<evidence type="ECO:0000313" key="1">
    <source>
        <dbReference type="EMBL" id="KAL3424189.1"/>
    </source>
</evidence>
<dbReference type="EMBL" id="JBFCZG010000003">
    <property type="protein sequence ID" value="KAL3424189.1"/>
    <property type="molecule type" value="Genomic_DNA"/>
</dbReference>
<dbReference type="Proteomes" id="UP001629113">
    <property type="component" value="Unassembled WGS sequence"/>
</dbReference>
<organism evidence="1 2">
    <name type="scientific">Phlyctema vagabunda</name>
    <dbReference type="NCBI Taxonomy" id="108571"/>
    <lineage>
        <taxon>Eukaryota</taxon>
        <taxon>Fungi</taxon>
        <taxon>Dikarya</taxon>
        <taxon>Ascomycota</taxon>
        <taxon>Pezizomycotina</taxon>
        <taxon>Leotiomycetes</taxon>
        <taxon>Helotiales</taxon>
        <taxon>Dermateaceae</taxon>
        <taxon>Phlyctema</taxon>
    </lineage>
</organism>
<evidence type="ECO:0008006" key="3">
    <source>
        <dbReference type="Google" id="ProtNLM"/>
    </source>
</evidence>
<name>A0ABR4PLH2_9HELO</name>
<sequence>MLCTTKTTIICYWLMLRAVALTLCLSVLASTLSRQLLEHAAPRRPRLAPQRIARLLRHPQTRSQQKLP</sequence>
<evidence type="ECO:0000313" key="2">
    <source>
        <dbReference type="Proteomes" id="UP001629113"/>
    </source>
</evidence>
<gene>
    <name evidence="1" type="ORF">PVAG01_03470</name>
</gene>
<keyword evidence="2" id="KW-1185">Reference proteome</keyword>
<protein>
    <recommendedName>
        <fullName evidence="3">Secreted protein</fullName>
    </recommendedName>
</protein>